<gene>
    <name evidence="7" type="ORF">GCM10023205_63720</name>
</gene>
<keyword evidence="2" id="KW-0238">DNA-binding</keyword>
<feature type="domain" description="SIS" evidence="6">
    <location>
        <begin position="157"/>
        <end position="300"/>
    </location>
</feature>
<organism evidence="7 8">
    <name type="scientific">Yinghuangia aomiensis</name>
    <dbReference type="NCBI Taxonomy" id="676205"/>
    <lineage>
        <taxon>Bacteria</taxon>
        <taxon>Bacillati</taxon>
        <taxon>Actinomycetota</taxon>
        <taxon>Actinomycetes</taxon>
        <taxon>Kitasatosporales</taxon>
        <taxon>Streptomycetaceae</taxon>
        <taxon>Yinghuangia</taxon>
    </lineage>
</organism>
<reference evidence="8" key="1">
    <citation type="journal article" date="2019" name="Int. J. Syst. Evol. Microbiol.">
        <title>The Global Catalogue of Microorganisms (GCM) 10K type strain sequencing project: providing services to taxonomists for standard genome sequencing and annotation.</title>
        <authorList>
            <consortium name="The Broad Institute Genomics Platform"/>
            <consortium name="The Broad Institute Genome Sequencing Center for Infectious Disease"/>
            <person name="Wu L."/>
            <person name="Ma J."/>
        </authorList>
    </citation>
    <scope>NUCLEOTIDE SEQUENCE [LARGE SCALE GENOMIC DNA]</scope>
    <source>
        <strain evidence="8">JCM 17986</strain>
    </source>
</reference>
<dbReference type="InterPro" id="IPR000281">
    <property type="entry name" value="HTH_RpiR"/>
</dbReference>
<evidence type="ECO:0000256" key="2">
    <source>
        <dbReference type="ARBA" id="ARBA00023125"/>
    </source>
</evidence>
<dbReference type="InterPro" id="IPR035472">
    <property type="entry name" value="RpiR-like_SIS"/>
</dbReference>
<keyword evidence="1" id="KW-0805">Transcription regulation</keyword>
<keyword evidence="8" id="KW-1185">Reference proteome</keyword>
<dbReference type="SUPFAM" id="SSF46689">
    <property type="entry name" value="Homeodomain-like"/>
    <property type="match status" value="1"/>
</dbReference>
<dbReference type="InterPro" id="IPR036388">
    <property type="entry name" value="WH-like_DNA-bd_sf"/>
</dbReference>
<dbReference type="SUPFAM" id="SSF53697">
    <property type="entry name" value="SIS domain"/>
    <property type="match status" value="1"/>
</dbReference>
<dbReference type="InterPro" id="IPR046348">
    <property type="entry name" value="SIS_dom_sf"/>
</dbReference>
<evidence type="ECO:0000259" key="5">
    <source>
        <dbReference type="PROSITE" id="PS51071"/>
    </source>
</evidence>
<evidence type="ECO:0000259" key="6">
    <source>
        <dbReference type="PROSITE" id="PS51464"/>
    </source>
</evidence>
<dbReference type="PROSITE" id="PS51071">
    <property type="entry name" value="HTH_RPIR"/>
    <property type="match status" value="1"/>
</dbReference>
<dbReference type="InterPro" id="IPR009057">
    <property type="entry name" value="Homeodomain-like_sf"/>
</dbReference>
<comment type="caution">
    <text evidence="7">The sequence shown here is derived from an EMBL/GenBank/DDBJ whole genome shotgun (WGS) entry which is preliminary data.</text>
</comment>
<dbReference type="RefSeq" id="WP_345679226.1">
    <property type="nucleotide sequence ID" value="NZ_BAABHS010000029.1"/>
</dbReference>
<evidence type="ECO:0000313" key="7">
    <source>
        <dbReference type="EMBL" id="GAA4984790.1"/>
    </source>
</evidence>
<keyword evidence="3" id="KW-0804">Transcription</keyword>
<name>A0ABP9I138_9ACTN</name>
<accession>A0ABP9I138</accession>
<evidence type="ECO:0000256" key="3">
    <source>
        <dbReference type="ARBA" id="ARBA00023163"/>
    </source>
</evidence>
<dbReference type="PROSITE" id="PS51464">
    <property type="entry name" value="SIS"/>
    <property type="match status" value="1"/>
</dbReference>
<dbReference type="PANTHER" id="PTHR30514">
    <property type="entry name" value="GLUCOKINASE"/>
    <property type="match status" value="1"/>
</dbReference>
<feature type="domain" description="HTH rpiR-type" evidence="5">
    <location>
        <begin position="34"/>
        <end position="110"/>
    </location>
</feature>
<dbReference type="CDD" id="cd05013">
    <property type="entry name" value="SIS_RpiR"/>
    <property type="match status" value="1"/>
</dbReference>
<dbReference type="Pfam" id="PF01418">
    <property type="entry name" value="HTH_6"/>
    <property type="match status" value="1"/>
</dbReference>
<protein>
    <submittedName>
        <fullName evidence="7">MurR/RpiR family transcriptional regulator</fullName>
    </submittedName>
</protein>
<dbReference type="InterPro" id="IPR001347">
    <property type="entry name" value="SIS_dom"/>
</dbReference>
<feature type="region of interest" description="Disordered" evidence="4">
    <location>
        <begin position="1"/>
        <end position="35"/>
    </location>
</feature>
<dbReference type="Gene3D" id="1.10.10.10">
    <property type="entry name" value="Winged helix-like DNA-binding domain superfamily/Winged helix DNA-binding domain"/>
    <property type="match status" value="1"/>
</dbReference>
<dbReference type="EMBL" id="BAABHS010000029">
    <property type="protein sequence ID" value="GAA4984790.1"/>
    <property type="molecule type" value="Genomic_DNA"/>
</dbReference>
<sequence length="330" mass="34664">MTKATARKGASADPAAEDRAAASGTRTGSPSGRHDLLTRLRGLAPSLVPSKRRVAACILRDPATVAAQTITELARAAQTSETTVLRLCHELGLQGYRDLRVALATESGREQERADGKRTVGGDIGRDDDLDAIIDTITYHDRQAIADTARILDRAAMAEAVRLTSAARRIDIVGVGASAVIALDLQQKLHRIGLIAYAWHDTHAALTAAALLGPDDVAIGVSHTGATLDTVDAIGEAAARGAHTIALTSAPHSPLAGVADVLLTTAGRETTFRSGATASRIAALSVVDVLFAAVAQRNYDRAISALEITRRAVVSRRADIDEGPWEEDRT</sequence>
<dbReference type="Gene3D" id="3.40.50.10490">
    <property type="entry name" value="Glucose-6-phosphate isomerase like protein, domain 1"/>
    <property type="match status" value="1"/>
</dbReference>
<evidence type="ECO:0000313" key="8">
    <source>
        <dbReference type="Proteomes" id="UP001500466"/>
    </source>
</evidence>
<evidence type="ECO:0000256" key="1">
    <source>
        <dbReference type="ARBA" id="ARBA00023015"/>
    </source>
</evidence>
<dbReference type="InterPro" id="IPR047640">
    <property type="entry name" value="RpiR-like"/>
</dbReference>
<evidence type="ECO:0000256" key="4">
    <source>
        <dbReference type="SAM" id="MobiDB-lite"/>
    </source>
</evidence>
<dbReference type="PANTHER" id="PTHR30514:SF1">
    <property type="entry name" value="HTH-TYPE TRANSCRIPTIONAL REGULATOR HEXR-RELATED"/>
    <property type="match status" value="1"/>
</dbReference>
<dbReference type="Proteomes" id="UP001500466">
    <property type="component" value="Unassembled WGS sequence"/>
</dbReference>
<proteinExistence type="predicted"/>
<dbReference type="Pfam" id="PF01380">
    <property type="entry name" value="SIS"/>
    <property type="match status" value="1"/>
</dbReference>